<reference evidence="3" key="1">
    <citation type="submission" date="2020-04" db="EMBL/GenBank/DDBJ databases">
        <authorList>
            <person name="Alioto T."/>
            <person name="Alioto T."/>
            <person name="Gomez Garrido J."/>
        </authorList>
    </citation>
    <scope>NUCLEOTIDE SEQUENCE</scope>
    <source>
        <strain evidence="3">A484AB</strain>
    </source>
</reference>
<name>A0A7D9IRE3_PARCT</name>
<dbReference type="PANTHER" id="PTHR21656:SF2">
    <property type="entry name" value="MALE-SPECIFIC LETHAL 1 HOMOLOG"/>
    <property type="match status" value="1"/>
</dbReference>
<feature type="region of interest" description="Disordered" evidence="1">
    <location>
        <begin position="125"/>
        <end position="166"/>
    </location>
</feature>
<dbReference type="InterPro" id="IPR029332">
    <property type="entry name" value="PEHE_dom"/>
</dbReference>
<evidence type="ECO:0000259" key="2">
    <source>
        <dbReference type="PROSITE" id="PS52052"/>
    </source>
</evidence>
<feature type="domain" description="PEHE" evidence="2">
    <location>
        <begin position="107"/>
        <end position="249"/>
    </location>
</feature>
<dbReference type="Gene3D" id="6.10.250.2000">
    <property type="match status" value="1"/>
</dbReference>
<dbReference type="PROSITE" id="PS52052">
    <property type="entry name" value="PEHE"/>
    <property type="match status" value="1"/>
</dbReference>
<evidence type="ECO:0000256" key="1">
    <source>
        <dbReference type="SAM" id="MobiDB-lite"/>
    </source>
</evidence>
<protein>
    <recommendedName>
        <fullName evidence="2">PEHE domain-containing protein</fullName>
    </recommendedName>
</protein>
<dbReference type="GO" id="GO:0003682">
    <property type="term" value="F:chromatin binding"/>
    <property type="evidence" value="ECO:0007669"/>
    <property type="project" value="TreeGrafter"/>
</dbReference>
<accession>A0A7D9IRE3</accession>
<proteinExistence type="predicted"/>
<feature type="compositionally biased region" description="Acidic residues" evidence="1">
    <location>
        <begin position="138"/>
        <end position="150"/>
    </location>
</feature>
<dbReference type="OrthoDB" id="6022555at2759"/>
<evidence type="ECO:0000313" key="3">
    <source>
        <dbReference type="EMBL" id="CAB4011530.1"/>
    </source>
</evidence>
<dbReference type="AlphaFoldDB" id="A0A7D9IRE3"/>
<dbReference type="GO" id="GO:0072487">
    <property type="term" value="C:MSL complex"/>
    <property type="evidence" value="ECO:0007669"/>
    <property type="project" value="InterPro"/>
</dbReference>
<dbReference type="SMART" id="SM01300">
    <property type="entry name" value="PEHE"/>
    <property type="match status" value="1"/>
</dbReference>
<organism evidence="3 4">
    <name type="scientific">Paramuricea clavata</name>
    <name type="common">Red gorgonian</name>
    <name type="synonym">Violescent sea-whip</name>
    <dbReference type="NCBI Taxonomy" id="317549"/>
    <lineage>
        <taxon>Eukaryota</taxon>
        <taxon>Metazoa</taxon>
        <taxon>Cnidaria</taxon>
        <taxon>Anthozoa</taxon>
        <taxon>Octocorallia</taxon>
        <taxon>Malacalcyonacea</taxon>
        <taxon>Plexauridae</taxon>
        <taxon>Paramuricea</taxon>
    </lineage>
</organism>
<comment type="caution">
    <text evidence="3">The sequence shown here is derived from an EMBL/GenBank/DDBJ whole genome shotgun (WGS) entry which is preliminary data.</text>
</comment>
<keyword evidence="4" id="KW-1185">Reference proteome</keyword>
<gene>
    <name evidence="3" type="ORF">PACLA_8A009407</name>
</gene>
<evidence type="ECO:0000313" key="4">
    <source>
        <dbReference type="Proteomes" id="UP001152795"/>
    </source>
</evidence>
<dbReference type="EMBL" id="CACRXK020007180">
    <property type="protein sequence ID" value="CAB4011530.1"/>
    <property type="molecule type" value="Genomic_DNA"/>
</dbReference>
<dbReference type="PANTHER" id="PTHR21656">
    <property type="entry name" value="MALE-SPECIFIC LETHAL-1 PROTEIN"/>
    <property type="match status" value="1"/>
</dbReference>
<feature type="compositionally biased region" description="Polar residues" evidence="1">
    <location>
        <begin position="125"/>
        <end position="137"/>
    </location>
</feature>
<dbReference type="InterPro" id="IPR026711">
    <property type="entry name" value="Msl-1"/>
</dbReference>
<dbReference type="Proteomes" id="UP001152795">
    <property type="component" value="Unassembled WGS sequence"/>
</dbReference>
<dbReference type="Pfam" id="PF15275">
    <property type="entry name" value="PEHE"/>
    <property type="match status" value="1"/>
</dbReference>
<sequence>MERRMSIKTHNTHYDEDEFDILPTSPRDRKMLQKRMNRKPSISELMRRKSIPAAAAVLMSSAIERFVNIDTCLRTETLYMDNENSMVAEIPEQIIQENTDQPVCSADVPIPQFRIVENYSTPLQTCGTTTRSSVSSTEDIDTTCENMDDETFGKRHSRPEADEKRRKRWDIQHYRAKKQREELQEKYKQREEARLIGRKVVEPEQLSCDETLLPDCFHIQTVEISDTVPVTAFGAPVQSFQHREFELPWFSVDKREQHERGKLIRSKARNRRKSGRRFCKFCQIIIILGLHLTSCQPCWRNAHKRISSAAFGACSQHDRLVFVSSQGIDCKPPIATSLCLSAPSRGHDLNRI</sequence>